<dbReference type="GO" id="GO:0005737">
    <property type="term" value="C:cytoplasm"/>
    <property type="evidence" value="ECO:0007669"/>
    <property type="project" value="UniProtKB-SubCell"/>
</dbReference>
<feature type="domain" description="SMC hinge" evidence="8">
    <location>
        <begin position="522"/>
        <end position="636"/>
    </location>
</feature>
<gene>
    <name evidence="6" type="primary">smc</name>
    <name evidence="9" type="ordered locus">Sthe_0253</name>
</gene>
<dbReference type="FunCoup" id="D1C6T1">
    <property type="interactions" value="418"/>
</dbReference>
<evidence type="ECO:0000256" key="1">
    <source>
        <dbReference type="ARBA" id="ARBA00022490"/>
    </source>
</evidence>
<evidence type="ECO:0000256" key="7">
    <source>
        <dbReference type="SAM" id="MobiDB-lite"/>
    </source>
</evidence>
<dbReference type="InParanoid" id="D1C6T1"/>
<keyword evidence="2 6" id="KW-0547">Nucleotide-binding</keyword>
<dbReference type="Pfam" id="PF06470">
    <property type="entry name" value="SMC_hinge"/>
    <property type="match status" value="1"/>
</dbReference>
<keyword evidence="5 6" id="KW-0238">DNA-binding</keyword>
<dbReference type="InterPro" id="IPR003395">
    <property type="entry name" value="RecF/RecN/SMC_N"/>
</dbReference>
<reference evidence="10" key="1">
    <citation type="submission" date="2009-11" db="EMBL/GenBank/DDBJ databases">
        <title>The complete chromosome 1 of Sphaerobacter thermophilus DSM 20745.</title>
        <authorList>
            <person name="Lucas S."/>
            <person name="Copeland A."/>
            <person name="Lapidus A."/>
            <person name="Glavina del Rio T."/>
            <person name="Dalin E."/>
            <person name="Tice H."/>
            <person name="Bruce D."/>
            <person name="Goodwin L."/>
            <person name="Pitluck S."/>
            <person name="Kyrpides N."/>
            <person name="Mavromatis K."/>
            <person name="Ivanova N."/>
            <person name="Mikhailova N."/>
            <person name="LaButti K.M."/>
            <person name="Clum A."/>
            <person name="Sun H.I."/>
            <person name="Brettin T."/>
            <person name="Detter J.C."/>
            <person name="Han C."/>
            <person name="Larimer F."/>
            <person name="Land M."/>
            <person name="Hauser L."/>
            <person name="Markowitz V."/>
            <person name="Cheng J.F."/>
            <person name="Hugenholtz P."/>
            <person name="Woyke T."/>
            <person name="Wu D."/>
            <person name="Steenblock K."/>
            <person name="Schneider S."/>
            <person name="Pukall R."/>
            <person name="Goeker M."/>
            <person name="Klenk H.P."/>
            <person name="Eisen J.A."/>
        </authorList>
    </citation>
    <scope>NUCLEOTIDE SEQUENCE [LARGE SCALE GENOMIC DNA]</scope>
    <source>
        <strain evidence="10">ATCC 49802 / DSM 20745 / S 6022</strain>
    </source>
</reference>
<dbReference type="Gene3D" id="1.20.1060.20">
    <property type="match status" value="1"/>
</dbReference>
<evidence type="ECO:0000259" key="8">
    <source>
        <dbReference type="SMART" id="SM00968"/>
    </source>
</evidence>
<comment type="function">
    <text evidence="6">Required for chromosome condensation and partitioning.</text>
</comment>
<dbReference type="eggNOG" id="COG1196">
    <property type="taxonomic scope" value="Bacteria"/>
</dbReference>
<dbReference type="SMART" id="SM00968">
    <property type="entry name" value="SMC_hinge"/>
    <property type="match status" value="1"/>
</dbReference>
<dbReference type="PANTHER" id="PTHR43977">
    <property type="entry name" value="STRUCTURAL MAINTENANCE OF CHROMOSOMES PROTEIN 3"/>
    <property type="match status" value="1"/>
</dbReference>
<dbReference type="InterPro" id="IPR010935">
    <property type="entry name" value="SMC_hinge"/>
</dbReference>
<feature type="region of interest" description="Disordered" evidence="7">
    <location>
        <begin position="740"/>
        <end position="762"/>
    </location>
</feature>
<keyword evidence="1 6" id="KW-0963">Cytoplasm</keyword>
<keyword evidence="4 6" id="KW-0175">Coiled coil</keyword>
<reference evidence="9 10" key="2">
    <citation type="journal article" date="2010" name="Stand. Genomic Sci.">
        <title>Complete genome sequence of Desulfohalobium retbaense type strain (HR(100)).</title>
        <authorList>
            <person name="Spring S."/>
            <person name="Nolan M."/>
            <person name="Lapidus A."/>
            <person name="Glavina Del Rio T."/>
            <person name="Copeland A."/>
            <person name="Tice H."/>
            <person name="Cheng J.F."/>
            <person name="Lucas S."/>
            <person name="Land M."/>
            <person name="Chen F."/>
            <person name="Bruce D."/>
            <person name="Goodwin L."/>
            <person name="Pitluck S."/>
            <person name="Ivanova N."/>
            <person name="Mavromatis K."/>
            <person name="Mikhailova N."/>
            <person name="Pati A."/>
            <person name="Chen A."/>
            <person name="Palaniappan K."/>
            <person name="Hauser L."/>
            <person name="Chang Y.J."/>
            <person name="Jeffries C.D."/>
            <person name="Munk C."/>
            <person name="Kiss H."/>
            <person name="Chain P."/>
            <person name="Han C."/>
            <person name="Brettin T."/>
            <person name="Detter J.C."/>
            <person name="Schuler E."/>
            <person name="Goker M."/>
            <person name="Rohde M."/>
            <person name="Bristow J."/>
            <person name="Eisen J.A."/>
            <person name="Markowitz V."/>
            <person name="Hugenholtz P."/>
            <person name="Kyrpides N.C."/>
            <person name="Klenk H.P."/>
        </authorList>
    </citation>
    <scope>NUCLEOTIDE SEQUENCE [LARGE SCALE GENOMIC DNA]</scope>
    <source>
        <strain evidence="10">ATCC 49802 / DSM 20745 / S 6022</strain>
    </source>
</reference>
<organism evidence="9 10">
    <name type="scientific">Sphaerobacter thermophilus (strain ATCC 49802 / DSM 20745 / KCCM 41009 / NCIMB 13125 / S 6022)</name>
    <dbReference type="NCBI Taxonomy" id="479434"/>
    <lineage>
        <taxon>Bacteria</taxon>
        <taxon>Pseudomonadati</taxon>
        <taxon>Thermomicrobiota</taxon>
        <taxon>Thermomicrobia</taxon>
        <taxon>Sphaerobacterales</taxon>
        <taxon>Sphaerobacterineae</taxon>
        <taxon>Sphaerobacteraceae</taxon>
        <taxon>Sphaerobacter</taxon>
    </lineage>
</organism>
<evidence type="ECO:0000256" key="3">
    <source>
        <dbReference type="ARBA" id="ARBA00022840"/>
    </source>
</evidence>
<dbReference type="GO" id="GO:0005524">
    <property type="term" value="F:ATP binding"/>
    <property type="evidence" value="ECO:0007669"/>
    <property type="project" value="UniProtKB-UniRule"/>
</dbReference>
<dbReference type="InterPro" id="IPR011890">
    <property type="entry name" value="SMC_prok"/>
</dbReference>
<dbReference type="STRING" id="479434.Sthe_0253"/>
<feature type="coiled-coil region" evidence="6">
    <location>
        <begin position="678"/>
        <end position="726"/>
    </location>
</feature>
<evidence type="ECO:0000256" key="6">
    <source>
        <dbReference type="HAMAP-Rule" id="MF_01894"/>
    </source>
</evidence>
<dbReference type="PIRSF" id="PIRSF005719">
    <property type="entry name" value="SMC"/>
    <property type="match status" value="1"/>
</dbReference>
<evidence type="ECO:0000256" key="4">
    <source>
        <dbReference type="ARBA" id="ARBA00023054"/>
    </source>
</evidence>
<dbReference type="InterPro" id="IPR036277">
    <property type="entry name" value="SMC_hinge_sf"/>
</dbReference>
<dbReference type="InterPro" id="IPR027417">
    <property type="entry name" value="P-loop_NTPase"/>
</dbReference>
<dbReference type="GO" id="GO:0003677">
    <property type="term" value="F:DNA binding"/>
    <property type="evidence" value="ECO:0007669"/>
    <property type="project" value="UniProtKB-UniRule"/>
</dbReference>
<dbReference type="GO" id="GO:0007062">
    <property type="term" value="P:sister chromatid cohesion"/>
    <property type="evidence" value="ECO:0007669"/>
    <property type="project" value="InterPro"/>
</dbReference>
<dbReference type="Gene3D" id="3.40.50.300">
    <property type="entry name" value="P-loop containing nucleotide triphosphate hydrolases"/>
    <property type="match status" value="2"/>
</dbReference>
<proteinExistence type="inferred from homology"/>
<dbReference type="GO" id="GO:0006260">
    <property type="term" value="P:DNA replication"/>
    <property type="evidence" value="ECO:0007669"/>
    <property type="project" value="UniProtKB-UniRule"/>
</dbReference>
<dbReference type="Proteomes" id="UP000002027">
    <property type="component" value="Chromosome 1"/>
</dbReference>
<dbReference type="Gene3D" id="3.30.70.1620">
    <property type="match status" value="1"/>
</dbReference>
<feature type="binding site" evidence="6">
    <location>
        <begin position="34"/>
        <end position="41"/>
    </location>
    <ligand>
        <name>ATP</name>
        <dbReference type="ChEBI" id="CHEBI:30616"/>
    </ligand>
</feature>
<evidence type="ECO:0000256" key="2">
    <source>
        <dbReference type="ARBA" id="ARBA00022741"/>
    </source>
</evidence>
<dbReference type="CDD" id="cd03278">
    <property type="entry name" value="ABC_SMC_barmotin"/>
    <property type="match status" value="1"/>
</dbReference>
<dbReference type="KEGG" id="sti:Sthe_0253"/>
<dbReference type="NCBIfam" id="TIGR02168">
    <property type="entry name" value="SMC_prok_B"/>
    <property type="match status" value="1"/>
</dbReference>
<dbReference type="OrthoDB" id="9808768at2"/>
<dbReference type="SUPFAM" id="SSF52540">
    <property type="entry name" value="P-loop containing nucleoside triphosphate hydrolases"/>
    <property type="match status" value="1"/>
</dbReference>
<dbReference type="RefSeq" id="WP_012870740.1">
    <property type="nucleotide sequence ID" value="NC_013523.1"/>
</dbReference>
<dbReference type="InterPro" id="IPR024704">
    <property type="entry name" value="SMC"/>
</dbReference>
<dbReference type="AlphaFoldDB" id="D1C6T1"/>
<dbReference type="HAMAP" id="MF_01894">
    <property type="entry name" value="Smc_prok"/>
    <property type="match status" value="1"/>
</dbReference>
<comment type="subunit">
    <text evidence="6">Homodimer.</text>
</comment>
<comment type="domain">
    <text evidence="6">Contains large globular domains required for ATP hydrolysis at each terminus and a third globular domain forming a flexible hinge near the middle of the molecule. These domains are separated by coiled-coil structures.</text>
</comment>
<evidence type="ECO:0000313" key="10">
    <source>
        <dbReference type="Proteomes" id="UP000002027"/>
    </source>
</evidence>
<keyword evidence="3 6" id="KW-0067">ATP-binding</keyword>
<dbReference type="Pfam" id="PF02463">
    <property type="entry name" value="SMC_N"/>
    <property type="match status" value="1"/>
</dbReference>
<dbReference type="EMBL" id="CP001823">
    <property type="protein sequence ID" value="ACZ37692.1"/>
    <property type="molecule type" value="Genomic_DNA"/>
</dbReference>
<feature type="coiled-coil region" evidence="6">
    <location>
        <begin position="268"/>
        <end position="491"/>
    </location>
</feature>
<sequence length="1183" mass="128805">MPTRLKRLELHGFKSFATPTTFVFDPGITAIIGPNGSGKSNIAEAVRWALGEQSYASLRGRRTEDVIFAGSAARAPLGMAEVSLTLDNESGDLPLPFSEITITRRAYRSGENQYFINGARVRLKDVLQVTASLGQAYTVIGQGLVDAVLSQRPEERRGLFEHAAGITGLRLKQAEAQRHLAETEANSTRLEDLLAEIEPRLRSLERAARQARESGEVRERLKAALLRLYAHQWQGARQRLQAAEAAEAAAAQAVEAAVAAHAAAQTALADIEQRGAAQRAEVERLAAETARLRAEEREIEHRRALAAERRAAQVRRRDDLEQEAARLRGEAEAAAQEAQEASDALQEIDAEIAEREAAIARLAEADAAARAERERLAAALRQAEQAITEAERAALAAASRRDLLDQQERDLLATRERLEREQRARAARLAELEAQAAAATKARDEARERLAELAAERERLEAALSAAAAARDEAERAMKAVERRLVERTTRLEALTRLRDSGAGLYAGTRAVLDAARAGHLQGIIGTLASLLIVPPELEAAMEAALGGHLQDIVVERWRDAERAIEHLKRTQAGRATFQPLDTVRGSSVRAPQLDHPGVRGLAVDLIDYDPRVEQVVTGLLGRVVVTDDLTATRAILRALPPGWSVVTLGGEITRSSGAVTGGARVKESGTLARERELRDLPVECRKLERELDAARAEVEARAAEVDRLRAERDALDHDIAAAREAGRAAEAALARQQRLRDDEARAATEEEQRHAGVAERLARLDADRQEAERAGQEAAARRQAAAAERERLLAALREAETAGPDARLQDERSALAGLVERRRGLIAQQQRLESEQQRVAAAIAEAERRAGEIATAIAALDAEVESLTAERERIAALLAAAEEQLGPARAAREDAAAAERAAREAVAGAEQRVRDAERERDRATLELERRRDEVNLLRERAAHDLGEEVDIDAALDAVDLDDTDPDTLQREVDRLRERLRRIGLVGEDAIEQYEREAERYTFLRGQLDDVHAAGEALRALLAELSRSMAEEFNRTFGEVAAAFEATFTTLFGGGKAKLLQVQDDDGATGVDILAQPPGKRLQSLALLSGGERALTAVALLFAILKVNPSPFCVLDEVDAALDEANVVRVRDELKALADRTQFVVVTHNRATIEGADTLYGITMGDDGVSRVLSLRLPAEASA</sequence>
<name>D1C6T1_SPHTD</name>
<dbReference type="GO" id="GO:0007059">
    <property type="term" value="P:chromosome segregation"/>
    <property type="evidence" value="ECO:0007669"/>
    <property type="project" value="UniProtKB-UniRule"/>
</dbReference>
<comment type="subcellular location">
    <subcellularLocation>
        <location evidence="6">Cytoplasm</location>
    </subcellularLocation>
</comment>
<dbReference type="GO" id="GO:0016887">
    <property type="term" value="F:ATP hydrolysis activity"/>
    <property type="evidence" value="ECO:0007669"/>
    <property type="project" value="InterPro"/>
</dbReference>
<dbReference type="GO" id="GO:0005694">
    <property type="term" value="C:chromosome"/>
    <property type="evidence" value="ECO:0007669"/>
    <property type="project" value="InterPro"/>
</dbReference>
<dbReference type="SUPFAM" id="SSF75553">
    <property type="entry name" value="Smc hinge domain"/>
    <property type="match status" value="1"/>
</dbReference>
<evidence type="ECO:0000313" key="9">
    <source>
        <dbReference type="EMBL" id="ACZ37692.1"/>
    </source>
</evidence>
<protein>
    <recommendedName>
        <fullName evidence="6">Chromosome partition protein Smc</fullName>
    </recommendedName>
</protein>
<evidence type="ECO:0000256" key="5">
    <source>
        <dbReference type="ARBA" id="ARBA00023125"/>
    </source>
</evidence>
<keyword evidence="10" id="KW-1185">Reference proteome</keyword>
<dbReference type="GO" id="GO:0030261">
    <property type="term" value="P:chromosome condensation"/>
    <property type="evidence" value="ECO:0007669"/>
    <property type="project" value="InterPro"/>
</dbReference>
<accession>D1C6T1</accession>
<comment type="similarity">
    <text evidence="6">Belongs to the SMC family.</text>
</comment>
<dbReference type="HOGENOM" id="CLU_001042_2_2_0"/>